<dbReference type="AlphaFoldDB" id="A0A445LPW9"/>
<dbReference type="EMBL" id="QZWG01000002">
    <property type="protein sequence ID" value="RZC25306.1"/>
    <property type="molecule type" value="Genomic_DNA"/>
</dbReference>
<accession>A0A445LPW9</accession>
<organism evidence="1 2">
    <name type="scientific">Glycine soja</name>
    <name type="common">Wild soybean</name>
    <dbReference type="NCBI Taxonomy" id="3848"/>
    <lineage>
        <taxon>Eukaryota</taxon>
        <taxon>Viridiplantae</taxon>
        <taxon>Streptophyta</taxon>
        <taxon>Embryophyta</taxon>
        <taxon>Tracheophyta</taxon>
        <taxon>Spermatophyta</taxon>
        <taxon>Magnoliopsida</taxon>
        <taxon>eudicotyledons</taxon>
        <taxon>Gunneridae</taxon>
        <taxon>Pentapetalae</taxon>
        <taxon>rosids</taxon>
        <taxon>fabids</taxon>
        <taxon>Fabales</taxon>
        <taxon>Fabaceae</taxon>
        <taxon>Papilionoideae</taxon>
        <taxon>50 kb inversion clade</taxon>
        <taxon>NPAAA clade</taxon>
        <taxon>indigoferoid/millettioid clade</taxon>
        <taxon>Phaseoleae</taxon>
        <taxon>Glycine</taxon>
        <taxon>Glycine subgen. Soja</taxon>
    </lineage>
</organism>
<name>A0A445LPW9_GLYSO</name>
<protein>
    <recommendedName>
        <fullName evidence="3">Reverse transcriptase domain-containing protein</fullName>
    </recommendedName>
</protein>
<sequence>MAPYEALYRKRCMTPLCWLKPREDLTLGTEVVQQTTEKVELIQERMRIAHSKQYSYQDKTRKDLEFEAGDHVFLRVTPWTGYIHDPPHVIELDNIQVKENLTYEILPLRIEDRRTKHLRGKEIPLVKVIWGGPLGPSRFFLQKAVASGGSNLARLGELGGKLLPYFAINRGRSEEGRGSAFLALLILSKLLRKIVSVKKIQAEVLRFLQSSIGVATYPSAGGRRVTRGMRVPRKEYARSRHQRLFEENVGKTGKDAIYELFSESKIGEVVAAQLAQASSARPGEQGCFLQKQPPSGGIFWRAQMGLGAICTPIFTKYTPLCCFLQKNVYTDNHSGISAYHRARRLWMIQGCRMTKLGLCLSSGPPPLDDKRVRITIRMTKLGLCLSSGPPPLDDKRVRITIRMTKLGLCLSSGPPPLDDKRVRITIRYLRVSWMQNDQTWSLLVIGPAASG</sequence>
<comment type="caution">
    <text evidence="1">The sequence shown here is derived from an EMBL/GenBank/DDBJ whole genome shotgun (WGS) entry which is preliminary data.</text>
</comment>
<evidence type="ECO:0000313" key="2">
    <source>
        <dbReference type="Proteomes" id="UP000289340"/>
    </source>
</evidence>
<keyword evidence="2" id="KW-1185">Reference proteome</keyword>
<dbReference type="PANTHER" id="PTHR46148:SF60">
    <property type="entry name" value="CHROMO DOMAIN-CONTAINING PROTEIN"/>
    <property type="match status" value="1"/>
</dbReference>
<dbReference type="Proteomes" id="UP000289340">
    <property type="component" value="Chromosome 2"/>
</dbReference>
<gene>
    <name evidence="1" type="ORF">D0Y65_004133</name>
</gene>
<proteinExistence type="predicted"/>
<reference evidence="1 2" key="1">
    <citation type="submission" date="2018-09" db="EMBL/GenBank/DDBJ databases">
        <title>A high-quality reference genome of wild soybean provides a powerful tool to mine soybean genomes.</title>
        <authorList>
            <person name="Xie M."/>
            <person name="Chung C.Y.L."/>
            <person name="Li M.-W."/>
            <person name="Wong F.-L."/>
            <person name="Chan T.-F."/>
            <person name="Lam H.-M."/>
        </authorList>
    </citation>
    <scope>NUCLEOTIDE SEQUENCE [LARGE SCALE GENOMIC DNA]</scope>
    <source>
        <strain evidence="2">cv. W05</strain>
        <tissue evidence="1">Hypocotyl of etiolated seedlings</tissue>
    </source>
</reference>
<dbReference type="PANTHER" id="PTHR46148">
    <property type="entry name" value="CHROMO DOMAIN-CONTAINING PROTEIN"/>
    <property type="match status" value="1"/>
</dbReference>
<evidence type="ECO:0008006" key="3">
    <source>
        <dbReference type="Google" id="ProtNLM"/>
    </source>
</evidence>
<evidence type="ECO:0000313" key="1">
    <source>
        <dbReference type="EMBL" id="RZC25306.1"/>
    </source>
</evidence>